<keyword evidence="3" id="KW-0479">Metal-binding</keyword>
<dbReference type="PANTHER" id="PTHR22605">
    <property type="entry name" value="RZ-TYPE DOMAIN-CONTAINING PROTEIN"/>
    <property type="match status" value="1"/>
</dbReference>
<dbReference type="GO" id="GO:0008270">
    <property type="term" value="F:zinc ion binding"/>
    <property type="evidence" value="ECO:0007669"/>
    <property type="project" value="UniProtKB-KW"/>
</dbReference>
<dbReference type="GO" id="GO:0005737">
    <property type="term" value="C:cytoplasm"/>
    <property type="evidence" value="ECO:0007669"/>
    <property type="project" value="UniProtKB-SubCell"/>
</dbReference>
<keyword evidence="4" id="KW-0863">Zinc-finger</keyword>
<evidence type="ECO:0000256" key="5">
    <source>
        <dbReference type="ARBA" id="ARBA00022833"/>
    </source>
</evidence>
<organism evidence="8">
    <name type="scientific">Rhizophagus irregularis (strain DAOM 181602 / DAOM 197198 / MUCL 43194)</name>
    <name type="common">Arbuscular mycorrhizal fungus</name>
    <name type="synonym">Glomus intraradices</name>
    <dbReference type="NCBI Taxonomy" id="747089"/>
    <lineage>
        <taxon>Eukaryota</taxon>
        <taxon>Fungi</taxon>
        <taxon>Fungi incertae sedis</taxon>
        <taxon>Mucoromycota</taxon>
        <taxon>Glomeromycotina</taxon>
        <taxon>Glomeromycetes</taxon>
        <taxon>Glomerales</taxon>
        <taxon>Glomeraceae</taxon>
        <taxon>Rhizophagus</taxon>
    </lineage>
</organism>
<dbReference type="AlphaFoldDB" id="U9UUB4"/>
<gene>
    <name evidence="8" type="ORF">GLOINDRAFT_73530</name>
</gene>
<feature type="domain" description="RZ-type" evidence="7">
    <location>
        <begin position="1"/>
        <end position="82"/>
    </location>
</feature>
<evidence type="ECO:0000313" key="8">
    <source>
        <dbReference type="EMBL" id="ESA23317.1"/>
    </source>
</evidence>
<sequence>MSDVKSTVLNAVAGKTNTNKLTRYVCKCGYKYFIANCGGTVITSKCPECGNTISGVGHKPAEGNTILDNKPIAQSANDQTGYIGELANQNLYHSVRYMTPTSYRVLHLIVHALIGASAPQTALAFLQKNDQTATDSENYCMDHIRNDWEMLKTLLNCSDEVYFIFILYIYFLSY</sequence>
<name>U9UUB4_RHIID</name>
<dbReference type="InterPro" id="IPR031248">
    <property type="entry name" value="RNF213"/>
</dbReference>
<keyword evidence="6" id="KW-0391">Immunity</keyword>
<evidence type="ECO:0000256" key="3">
    <source>
        <dbReference type="ARBA" id="ARBA00022723"/>
    </source>
</evidence>
<keyword evidence="2" id="KW-0963">Cytoplasm</keyword>
<accession>U9UUB4</accession>
<evidence type="ECO:0000259" key="7">
    <source>
        <dbReference type="PROSITE" id="PS51981"/>
    </source>
</evidence>
<evidence type="ECO:0000256" key="6">
    <source>
        <dbReference type="ARBA" id="ARBA00022859"/>
    </source>
</evidence>
<dbReference type="InterPro" id="IPR046439">
    <property type="entry name" value="ZF_RZ_dom"/>
</dbReference>
<keyword evidence="5" id="KW-0862">Zinc</keyword>
<dbReference type="HOGENOM" id="CLU_1611654_0_0_1"/>
<dbReference type="GO" id="GO:0016887">
    <property type="term" value="F:ATP hydrolysis activity"/>
    <property type="evidence" value="ECO:0007669"/>
    <property type="project" value="InterPro"/>
</dbReference>
<protein>
    <recommendedName>
        <fullName evidence="7">RZ-type domain-containing protein</fullName>
    </recommendedName>
</protein>
<evidence type="ECO:0000256" key="4">
    <source>
        <dbReference type="ARBA" id="ARBA00022771"/>
    </source>
</evidence>
<dbReference type="Pfam" id="PF20173">
    <property type="entry name" value="ZnF_RZ-type"/>
    <property type="match status" value="1"/>
</dbReference>
<dbReference type="GO" id="GO:0004842">
    <property type="term" value="F:ubiquitin-protein transferase activity"/>
    <property type="evidence" value="ECO:0007669"/>
    <property type="project" value="InterPro"/>
</dbReference>
<dbReference type="PANTHER" id="PTHR22605:SF1">
    <property type="entry name" value="RZ-TYPE DOMAIN-CONTAINING PROTEIN"/>
    <property type="match status" value="1"/>
</dbReference>
<evidence type="ECO:0000256" key="1">
    <source>
        <dbReference type="ARBA" id="ARBA00004496"/>
    </source>
</evidence>
<dbReference type="GO" id="GO:0002376">
    <property type="term" value="P:immune system process"/>
    <property type="evidence" value="ECO:0007669"/>
    <property type="project" value="UniProtKB-KW"/>
</dbReference>
<reference evidence="8" key="1">
    <citation type="submission" date="2013-07" db="EMBL/GenBank/DDBJ databases">
        <title>The genome of an arbuscular mycorrhizal fungus provides insights into the evolution of the oldest plant symbiosis.</title>
        <authorList>
            <consortium name="DOE Joint Genome Institute"/>
            <person name="Tisserant E."/>
            <person name="Malbreil M."/>
            <person name="Kuo A."/>
            <person name="Kohler A."/>
            <person name="Symeonidi A."/>
            <person name="Balestrini R."/>
            <person name="Charron P."/>
            <person name="Duensing N."/>
            <person name="Frei-dit-Frey N."/>
            <person name="Gianinazzi-Pearson V."/>
            <person name="Gilbert B."/>
            <person name="Handa Y."/>
            <person name="Hijri M."/>
            <person name="Kaul R."/>
            <person name="Kawaguchi M."/>
            <person name="Krajinski F."/>
            <person name="Lammers P."/>
            <person name="Lapierre D."/>
            <person name="Masclaux F.G."/>
            <person name="Murat C."/>
            <person name="Morin E."/>
            <person name="Ndikumana S."/>
            <person name="Pagni M."/>
            <person name="Petitpierre D."/>
            <person name="Requena N."/>
            <person name="Rosikiewicz P."/>
            <person name="Riley R."/>
            <person name="Saito K."/>
            <person name="San Clemente H."/>
            <person name="Shapiro H."/>
            <person name="van Tuinen D."/>
            <person name="Becard G."/>
            <person name="Bonfante P."/>
            <person name="Paszkowski U."/>
            <person name="Shachar-Hill Y."/>
            <person name="Young J.P."/>
            <person name="Sanders I.R."/>
            <person name="Henrissat B."/>
            <person name="Rensing S.A."/>
            <person name="Grigoriev I.V."/>
            <person name="Corradi N."/>
            <person name="Roux C."/>
            <person name="Martin F."/>
        </authorList>
    </citation>
    <scope>NUCLEOTIDE SEQUENCE</scope>
    <source>
        <strain evidence="8">DAOM 197198</strain>
    </source>
</reference>
<proteinExistence type="predicted"/>
<comment type="subcellular location">
    <subcellularLocation>
        <location evidence="1">Cytoplasm</location>
    </subcellularLocation>
</comment>
<evidence type="ECO:0000256" key="2">
    <source>
        <dbReference type="ARBA" id="ARBA00022490"/>
    </source>
</evidence>
<dbReference type="EMBL" id="KI274868">
    <property type="protein sequence ID" value="ESA23317.1"/>
    <property type="molecule type" value="Genomic_DNA"/>
</dbReference>
<dbReference type="PROSITE" id="PS51981">
    <property type="entry name" value="ZF_RZ"/>
    <property type="match status" value="1"/>
</dbReference>